<organism evidence="2 3">
    <name type="scientific">Colletotrichum destructivum</name>
    <dbReference type="NCBI Taxonomy" id="34406"/>
    <lineage>
        <taxon>Eukaryota</taxon>
        <taxon>Fungi</taxon>
        <taxon>Dikarya</taxon>
        <taxon>Ascomycota</taxon>
        <taxon>Pezizomycotina</taxon>
        <taxon>Sordariomycetes</taxon>
        <taxon>Hypocreomycetidae</taxon>
        <taxon>Glomerellales</taxon>
        <taxon>Glomerellaceae</taxon>
        <taxon>Colletotrichum</taxon>
        <taxon>Colletotrichum destructivum species complex</taxon>
    </lineage>
</organism>
<evidence type="ECO:0000256" key="1">
    <source>
        <dbReference type="SAM" id="MobiDB-lite"/>
    </source>
</evidence>
<protein>
    <submittedName>
        <fullName evidence="2">Uncharacterized protein</fullName>
    </submittedName>
</protein>
<proteinExistence type="predicted"/>
<dbReference type="KEGG" id="cdet:87939818"/>
<reference evidence="3" key="1">
    <citation type="journal article" date="2023" name="bioRxiv">
        <title>Complete genome of the Medicago anthracnose fungus, Colletotrichum destructivum, reveals a mini-chromosome-like region within a core chromosome.</title>
        <authorList>
            <person name="Lapalu N."/>
            <person name="Simon A."/>
            <person name="Lu A."/>
            <person name="Plaumann P.-L."/>
            <person name="Amselem J."/>
            <person name="Pigne S."/>
            <person name="Auger A."/>
            <person name="Koch C."/>
            <person name="Dallery J.-F."/>
            <person name="O'Connell R.J."/>
        </authorList>
    </citation>
    <scope>NUCLEOTIDE SEQUENCE [LARGE SCALE GENOMIC DNA]</scope>
    <source>
        <strain evidence="3">CBS 520.97</strain>
    </source>
</reference>
<dbReference type="Proteomes" id="UP001322277">
    <property type="component" value="Chromosome 2"/>
</dbReference>
<dbReference type="EMBL" id="CP137306">
    <property type="protein sequence ID" value="WQF78301.1"/>
    <property type="molecule type" value="Genomic_DNA"/>
</dbReference>
<evidence type="ECO:0000313" key="3">
    <source>
        <dbReference type="Proteomes" id="UP001322277"/>
    </source>
</evidence>
<dbReference type="GeneID" id="87939818"/>
<gene>
    <name evidence="2" type="ORF">CDEST_03315</name>
</gene>
<sequence>MPKPPSSQEPVMLPAPGMETLPTCTWPILAERARSFAQNKTSSCLVPGPPRPRSPWASASGHFSASRDGTAVVGAVPGPYVLSATRTTVRGYATSRTCSL</sequence>
<dbReference type="AlphaFoldDB" id="A0AAX4I539"/>
<name>A0AAX4I539_9PEZI</name>
<accession>A0AAX4I539</accession>
<keyword evidence="3" id="KW-1185">Reference proteome</keyword>
<feature type="region of interest" description="Disordered" evidence="1">
    <location>
        <begin position="39"/>
        <end position="64"/>
    </location>
</feature>
<evidence type="ECO:0000313" key="2">
    <source>
        <dbReference type="EMBL" id="WQF78301.1"/>
    </source>
</evidence>
<dbReference type="RefSeq" id="XP_062775525.1">
    <property type="nucleotide sequence ID" value="XM_062919474.1"/>
</dbReference>